<dbReference type="PATRIC" id="fig|1231377.3.peg.1531"/>
<dbReference type="GO" id="GO:0016301">
    <property type="term" value="F:kinase activity"/>
    <property type="evidence" value="ECO:0007669"/>
    <property type="project" value="UniProtKB-KW"/>
</dbReference>
<dbReference type="RefSeq" id="WP_004260358.1">
    <property type="nucleotide sequence ID" value="NZ_AMQS01000023.1"/>
</dbReference>
<dbReference type="EMBL" id="AMQS01000023">
    <property type="protein sequence ID" value="EKF51095.1"/>
    <property type="molecule type" value="Genomic_DNA"/>
</dbReference>
<dbReference type="GO" id="GO:0009401">
    <property type="term" value="P:phosphoenolpyruvate-dependent sugar phosphotransferase system"/>
    <property type="evidence" value="ECO:0007669"/>
    <property type="project" value="UniProtKB-KW"/>
</dbReference>
<evidence type="ECO:0000313" key="11">
    <source>
        <dbReference type="EMBL" id="EKF51095.1"/>
    </source>
</evidence>
<evidence type="ECO:0000256" key="1">
    <source>
        <dbReference type="ARBA" id="ARBA00004496"/>
    </source>
</evidence>
<evidence type="ECO:0000256" key="2">
    <source>
        <dbReference type="ARBA" id="ARBA00004651"/>
    </source>
</evidence>
<evidence type="ECO:0000256" key="4">
    <source>
        <dbReference type="ARBA" id="ARBA00022597"/>
    </source>
</evidence>
<dbReference type="PROSITE" id="PS00371">
    <property type="entry name" value="PTS_EIIA_TYPE_1_HIS"/>
    <property type="match status" value="1"/>
</dbReference>
<keyword evidence="5 11" id="KW-0808">Transferase</keyword>
<dbReference type="InterPro" id="IPR001127">
    <property type="entry name" value="PTS_EIIA_1_perm"/>
</dbReference>
<gene>
    <name evidence="11" type="ORF">C426_1538</name>
</gene>
<comment type="caution">
    <text evidence="11">The sequence shown here is derived from an EMBL/GenBank/DDBJ whole genome shotgun (WGS) entry which is preliminary data.</text>
</comment>
<dbReference type="InterPro" id="IPR050890">
    <property type="entry name" value="PTS_EIIA_component"/>
</dbReference>
<evidence type="ECO:0000256" key="5">
    <source>
        <dbReference type="ARBA" id="ARBA00022679"/>
    </source>
</evidence>
<keyword evidence="4" id="KW-0762">Sugar transport</keyword>
<dbReference type="EC" id="2.7.1.191" evidence="11"/>
<dbReference type="Gene3D" id="2.70.70.10">
    <property type="entry name" value="Glucose Permease (Domain IIA)"/>
    <property type="match status" value="1"/>
</dbReference>
<dbReference type="PROSITE" id="PS51093">
    <property type="entry name" value="PTS_EIIA_TYPE_1"/>
    <property type="match status" value="1"/>
</dbReference>
<dbReference type="PANTHER" id="PTHR45008">
    <property type="entry name" value="PTS SYSTEM GLUCOSE-SPECIFIC EIIA COMPONENT"/>
    <property type="match status" value="1"/>
</dbReference>
<keyword evidence="3" id="KW-0813">Transport</keyword>
<protein>
    <submittedName>
        <fullName evidence="11">PTS system, trehalose-specific IIA component</fullName>
        <ecNumber evidence="11">2.7.1.191</ecNumber>
    </submittedName>
</protein>
<dbReference type="GO" id="GO:0005886">
    <property type="term" value="C:plasma membrane"/>
    <property type="evidence" value="ECO:0007669"/>
    <property type="project" value="UniProtKB-SubCell"/>
</dbReference>
<feature type="domain" description="PTS EIIA type-1" evidence="10">
    <location>
        <begin position="32"/>
        <end position="134"/>
    </location>
</feature>
<dbReference type="eggNOG" id="COG2190">
    <property type="taxonomic scope" value="Bacteria"/>
</dbReference>
<evidence type="ECO:0000256" key="9">
    <source>
        <dbReference type="ARBA" id="ARBA00022989"/>
    </source>
</evidence>
<dbReference type="SUPFAM" id="SSF51261">
    <property type="entry name" value="Duplicated hybrid motif"/>
    <property type="match status" value="1"/>
</dbReference>
<evidence type="ECO:0000259" key="10">
    <source>
        <dbReference type="PROSITE" id="PS51093"/>
    </source>
</evidence>
<reference evidence="11 12" key="1">
    <citation type="journal article" date="2012" name="J. Bacteriol.">
        <title>Genome Sequence of the Bacteriocin-Producing Strain Lactococcus garvieae DCC43.</title>
        <authorList>
            <person name="Gabrielsen C."/>
            <person name="Brede D.A."/>
            <person name="Hernandez P.E."/>
            <person name="Nes I.F."/>
            <person name="Diep D.B."/>
        </authorList>
    </citation>
    <scope>NUCLEOTIDE SEQUENCE [LARGE SCALE GENOMIC DNA]</scope>
    <source>
        <strain evidence="11 12">DCC43</strain>
    </source>
</reference>
<name>K2PI66_9LACT</name>
<dbReference type="Pfam" id="PF00358">
    <property type="entry name" value="PTS_EIIA_1"/>
    <property type="match status" value="1"/>
</dbReference>
<keyword evidence="9" id="KW-0472">Membrane</keyword>
<keyword evidence="8" id="KW-0418">Kinase</keyword>
<evidence type="ECO:0000256" key="6">
    <source>
        <dbReference type="ARBA" id="ARBA00022683"/>
    </source>
</evidence>
<dbReference type="AlphaFoldDB" id="K2PI66"/>
<comment type="subcellular location">
    <subcellularLocation>
        <location evidence="2">Cell membrane</location>
        <topology evidence="2">Multi-pass membrane protein</topology>
    </subcellularLocation>
    <subcellularLocation>
        <location evidence="1">Cytoplasm</location>
    </subcellularLocation>
</comment>
<dbReference type="NCBIfam" id="TIGR00830">
    <property type="entry name" value="PTBA"/>
    <property type="match status" value="1"/>
</dbReference>
<keyword evidence="6" id="KW-0598">Phosphotransferase system</keyword>
<proteinExistence type="predicted"/>
<organism evidence="11 12">
    <name type="scientific">Lactococcus garvieae DCC43</name>
    <dbReference type="NCBI Taxonomy" id="1231377"/>
    <lineage>
        <taxon>Bacteria</taxon>
        <taxon>Bacillati</taxon>
        <taxon>Bacillota</taxon>
        <taxon>Bacilli</taxon>
        <taxon>Lactobacillales</taxon>
        <taxon>Streptococcaceae</taxon>
        <taxon>Lactococcus</taxon>
    </lineage>
</organism>
<keyword evidence="7" id="KW-0812">Transmembrane</keyword>
<dbReference type="FunFam" id="2.70.70.10:FF:000001">
    <property type="entry name" value="PTS system glucose-specific IIA component"/>
    <property type="match status" value="1"/>
</dbReference>
<dbReference type="PANTHER" id="PTHR45008:SF1">
    <property type="entry name" value="PTS SYSTEM GLUCOSE-SPECIFIC EIIA COMPONENT"/>
    <property type="match status" value="1"/>
</dbReference>
<evidence type="ECO:0000313" key="12">
    <source>
        <dbReference type="Proteomes" id="UP000006787"/>
    </source>
</evidence>
<evidence type="ECO:0000256" key="8">
    <source>
        <dbReference type="ARBA" id="ARBA00022777"/>
    </source>
</evidence>
<sequence>MLGFGKKKSVSEDTALYAPLSGQVIDLEEVSDPVFAKKVMGDGYAIEPTNNVVVSPVAGEITLVQGHAIGFKRADGLEILLHLGIDTVSLNGQPFDIKAKIGDKVEGGDKLGSVDWKQVETAGLPLTSMVLITNTAEKLDEISVQKGSAQEGEKLGQASAK</sequence>
<dbReference type="InterPro" id="IPR011055">
    <property type="entry name" value="Dup_hybrid_motif"/>
</dbReference>
<accession>K2PI66</accession>
<keyword evidence="9" id="KW-1133">Transmembrane helix</keyword>
<evidence type="ECO:0000256" key="3">
    <source>
        <dbReference type="ARBA" id="ARBA00022448"/>
    </source>
</evidence>
<evidence type="ECO:0000256" key="7">
    <source>
        <dbReference type="ARBA" id="ARBA00022692"/>
    </source>
</evidence>
<dbReference type="Proteomes" id="UP000006787">
    <property type="component" value="Unassembled WGS sequence"/>
</dbReference>
<dbReference type="GO" id="GO:0005737">
    <property type="term" value="C:cytoplasm"/>
    <property type="evidence" value="ECO:0007669"/>
    <property type="project" value="UniProtKB-SubCell"/>
</dbReference>